<gene>
    <name evidence="1" type="ORF">PND83_06695</name>
</gene>
<evidence type="ECO:0000313" key="2">
    <source>
        <dbReference type="Proteomes" id="UP001211006"/>
    </source>
</evidence>
<proteinExistence type="predicted"/>
<name>A0AAW6C1E6_FLAPL</name>
<evidence type="ECO:0000313" key="1">
    <source>
        <dbReference type="EMBL" id="MDB7905659.1"/>
    </source>
</evidence>
<dbReference type="SUPFAM" id="SSF81593">
    <property type="entry name" value="Nucleotidyltransferase substrate binding subunit/domain"/>
    <property type="match status" value="1"/>
</dbReference>
<dbReference type="Gene3D" id="1.20.120.330">
    <property type="entry name" value="Nucleotidyltransferases domain 2"/>
    <property type="match status" value="1"/>
</dbReference>
<dbReference type="InterPro" id="IPR010235">
    <property type="entry name" value="HepT"/>
</dbReference>
<dbReference type="AlphaFoldDB" id="A0AAW6C1E6"/>
<organism evidence="1 2">
    <name type="scientific">Flavonifractor plautii</name>
    <name type="common">Fusobacterium plautii</name>
    <dbReference type="NCBI Taxonomy" id="292800"/>
    <lineage>
        <taxon>Bacteria</taxon>
        <taxon>Bacillati</taxon>
        <taxon>Bacillota</taxon>
        <taxon>Clostridia</taxon>
        <taxon>Eubacteriales</taxon>
        <taxon>Oscillospiraceae</taxon>
        <taxon>Flavonifractor</taxon>
    </lineage>
</organism>
<dbReference type="Proteomes" id="UP001211006">
    <property type="component" value="Unassembled WGS sequence"/>
</dbReference>
<dbReference type="RefSeq" id="WP_024724011.1">
    <property type="nucleotide sequence ID" value="NZ_BAABZG010000001.1"/>
</dbReference>
<accession>A0AAW6C1E6</accession>
<protein>
    <submittedName>
        <fullName evidence="1">Nucleotidyltransferase substrate binding protein</fullName>
    </submittedName>
</protein>
<sequence>MVRTKRDNYLRAVQRLGEALEEYAANPTDTVRDGVIQRFEFTFDLAWKSLKEYMQDQGATTPLQFPKQVLREAYAAELIDDERLWLDMLDARNSTSHIYDDRQAAAVMSGVQERYYKALRALASLYGL</sequence>
<dbReference type="Pfam" id="PF08780">
    <property type="entry name" value="NTase_sub_bind"/>
    <property type="match status" value="1"/>
</dbReference>
<dbReference type="EMBL" id="JAQLWO010000005">
    <property type="protein sequence ID" value="MDB7905659.1"/>
    <property type="molecule type" value="Genomic_DNA"/>
</dbReference>
<dbReference type="NCBIfam" id="TIGR01987">
    <property type="entry name" value="HI0074"/>
    <property type="match status" value="1"/>
</dbReference>
<comment type="caution">
    <text evidence="1">The sequence shown here is derived from an EMBL/GenBank/DDBJ whole genome shotgun (WGS) entry which is preliminary data.</text>
</comment>
<reference evidence="1" key="1">
    <citation type="submission" date="2023-01" db="EMBL/GenBank/DDBJ databases">
        <title>Human gut microbiome strain richness.</title>
        <authorList>
            <person name="Chen-Liaw A."/>
        </authorList>
    </citation>
    <scope>NUCLEOTIDE SEQUENCE</scope>
    <source>
        <strain evidence="1">2225st1_A6_2225SCRN_200828</strain>
    </source>
</reference>